<proteinExistence type="predicted"/>
<reference evidence="1 2" key="1">
    <citation type="journal article" date="2022" name="Int. J. Syst. Evol. Microbiol.">
        <title>Prevotella herbatica sp. nov., a plant polysaccharide-decomposing anaerobic bacterium isolated from a methanogenic reactor.</title>
        <authorList>
            <person name="Uek A."/>
            <person name="Tonouchi A."/>
            <person name="Kaku N."/>
            <person name="Ueki K."/>
        </authorList>
    </citation>
    <scope>NUCLEOTIDE SEQUENCE [LARGE SCALE GENOMIC DNA]</scope>
    <source>
        <strain evidence="1 2">WR041</strain>
    </source>
</reference>
<keyword evidence="2" id="KW-1185">Reference proteome</keyword>
<dbReference type="EMBL" id="AP024484">
    <property type="protein sequence ID" value="BCS86589.1"/>
    <property type="molecule type" value="Genomic_DNA"/>
</dbReference>
<gene>
    <name evidence="1" type="ORF">prwr041_24820</name>
</gene>
<sequence length="59" mass="6863">MKEKKYVCRIKSEGLISDHFVSMNDLPCLSEADRCYSIEHSLSCQLRGKPFEVIEKKEI</sequence>
<organism evidence="1 2">
    <name type="scientific">Prevotella herbatica</name>
    <dbReference type="NCBI Taxonomy" id="2801997"/>
    <lineage>
        <taxon>Bacteria</taxon>
        <taxon>Pseudomonadati</taxon>
        <taxon>Bacteroidota</taxon>
        <taxon>Bacteroidia</taxon>
        <taxon>Bacteroidales</taxon>
        <taxon>Prevotellaceae</taxon>
        <taxon>Prevotella</taxon>
    </lineage>
</organism>
<name>A0ABN6EKZ4_9BACT</name>
<protein>
    <submittedName>
        <fullName evidence="1">Uncharacterized protein</fullName>
    </submittedName>
</protein>
<accession>A0ABN6EKZ4</accession>
<evidence type="ECO:0000313" key="2">
    <source>
        <dbReference type="Proteomes" id="UP001319045"/>
    </source>
</evidence>
<evidence type="ECO:0000313" key="1">
    <source>
        <dbReference type="EMBL" id="BCS86589.1"/>
    </source>
</evidence>
<dbReference type="Proteomes" id="UP001319045">
    <property type="component" value="Chromosome"/>
</dbReference>